<gene>
    <name evidence="3" type="ORF">SEV965_LOCUS4405</name>
</gene>
<dbReference type="Pfam" id="PF00106">
    <property type="entry name" value="adh_short"/>
    <property type="match status" value="1"/>
</dbReference>
<evidence type="ECO:0000256" key="1">
    <source>
        <dbReference type="RuleBase" id="RU000363"/>
    </source>
</evidence>
<keyword evidence="2" id="KW-1133">Transmembrane helix</keyword>
<comment type="caution">
    <text evidence="3">The sequence shown here is derived from an EMBL/GenBank/DDBJ whole genome shotgun (WGS) entry which is preliminary data.</text>
</comment>
<feature type="transmembrane region" description="Helical" evidence="2">
    <location>
        <begin position="34"/>
        <end position="51"/>
    </location>
</feature>
<dbReference type="EMBL" id="CAJNOU010000125">
    <property type="protein sequence ID" value="CAF0876757.1"/>
    <property type="molecule type" value="Genomic_DNA"/>
</dbReference>
<dbReference type="Gene3D" id="3.40.50.720">
    <property type="entry name" value="NAD(P)-binding Rossmann-like Domain"/>
    <property type="match status" value="1"/>
</dbReference>
<dbReference type="PRINTS" id="PR00081">
    <property type="entry name" value="GDHRDH"/>
</dbReference>
<evidence type="ECO:0000256" key="2">
    <source>
        <dbReference type="SAM" id="Phobius"/>
    </source>
</evidence>
<dbReference type="AlphaFoldDB" id="A0A813Y5Z6"/>
<dbReference type="InterPro" id="IPR002347">
    <property type="entry name" value="SDR_fam"/>
</dbReference>
<accession>A0A813Y5Z6</accession>
<protein>
    <submittedName>
        <fullName evidence="3">Uncharacterized protein</fullName>
    </submittedName>
</protein>
<dbReference type="PANTHER" id="PTHR43313:SF50">
    <property type="entry name" value="GH26015P"/>
    <property type="match status" value="1"/>
</dbReference>
<reference evidence="3" key="1">
    <citation type="submission" date="2021-02" db="EMBL/GenBank/DDBJ databases">
        <authorList>
            <person name="Nowell W R."/>
        </authorList>
    </citation>
    <scope>NUCLEOTIDE SEQUENCE</scope>
</reference>
<name>A0A813Y5Z6_9BILA</name>
<dbReference type="GO" id="GO:0008202">
    <property type="term" value="P:steroid metabolic process"/>
    <property type="evidence" value="ECO:0007669"/>
    <property type="project" value="TreeGrafter"/>
</dbReference>
<organism evidence="3 4">
    <name type="scientific">Rotaria sordida</name>
    <dbReference type="NCBI Taxonomy" id="392033"/>
    <lineage>
        <taxon>Eukaryota</taxon>
        <taxon>Metazoa</taxon>
        <taxon>Spiralia</taxon>
        <taxon>Gnathifera</taxon>
        <taxon>Rotifera</taxon>
        <taxon>Eurotatoria</taxon>
        <taxon>Bdelloidea</taxon>
        <taxon>Philodinida</taxon>
        <taxon>Philodinidae</taxon>
        <taxon>Rotaria</taxon>
    </lineage>
</organism>
<comment type="similarity">
    <text evidence="1">Belongs to the short-chain dehydrogenases/reductases (SDR) family.</text>
</comment>
<proteinExistence type="inferred from homology"/>
<keyword evidence="2" id="KW-0812">Transmembrane</keyword>
<dbReference type="PANTHER" id="PTHR43313">
    <property type="entry name" value="SHORT-CHAIN DEHYDROGENASE/REDUCTASE FAMILY 9C"/>
    <property type="match status" value="1"/>
</dbReference>
<sequence length="356" mass="41078">MQISEIFRLWNDYQVIETICLFDSSQIIFKRENMFLIIGLLLILYITYRLYQYLYPSPNIDPHGKYVLISGCDTGFGHTLAIELDKKGFNVFASVYKEENQVALKNKLSSRAIVFCLDITQSKQIDAAYKIVKEKTNILHALVNNAGIDQDGLIDWITLDFMRNMMEINFFGHVAMTKTFLPLLISKRGSRVINLCSVAGYLVAPSMSSYCATKYAFESFSDCLRREMRSWGLHVSIVEPSYMRTPIIEGHIQTMRKMWDALSNDVKDRWGKEYFNNLINKRTNNIFIHFAENPVKVVQAIQHAVINTKPCIRYRPGWQSSLLFFPLSMIPTWITDLLMDTIRGQNVIPAGVHKQL</sequence>
<evidence type="ECO:0000313" key="4">
    <source>
        <dbReference type="Proteomes" id="UP000663889"/>
    </source>
</evidence>
<keyword evidence="2" id="KW-0472">Membrane</keyword>
<evidence type="ECO:0000313" key="3">
    <source>
        <dbReference type="EMBL" id="CAF0876757.1"/>
    </source>
</evidence>
<dbReference type="SUPFAM" id="SSF51735">
    <property type="entry name" value="NAD(P)-binding Rossmann-fold domains"/>
    <property type="match status" value="1"/>
</dbReference>
<dbReference type="PRINTS" id="PR00080">
    <property type="entry name" value="SDRFAMILY"/>
</dbReference>
<dbReference type="InterPro" id="IPR036291">
    <property type="entry name" value="NAD(P)-bd_dom_sf"/>
</dbReference>
<dbReference type="Proteomes" id="UP000663889">
    <property type="component" value="Unassembled WGS sequence"/>
</dbReference>
<dbReference type="GO" id="GO:0016491">
    <property type="term" value="F:oxidoreductase activity"/>
    <property type="evidence" value="ECO:0007669"/>
    <property type="project" value="TreeGrafter"/>
</dbReference>